<protein>
    <submittedName>
        <fullName evidence="4">Coiled-coil domain-containing protein 158-like</fullName>
    </submittedName>
</protein>
<dbReference type="PANTHER" id="PTHR47615:SF1">
    <property type="entry name" value="COILED-COIL DOMAIN-CONTAINING PROTEIN 158"/>
    <property type="match status" value="1"/>
</dbReference>
<dbReference type="GeneID" id="106544718"/>
<name>A0A6I9Y897_9SAUR</name>
<evidence type="ECO:0000256" key="1">
    <source>
        <dbReference type="SAM" id="Coils"/>
    </source>
</evidence>
<feature type="coiled-coil region" evidence="1">
    <location>
        <begin position="124"/>
        <end position="183"/>
    </location>
</feature>
<proteinExistence type="predicted"/>
<dbReference type="KEGG" id="tsr:106544718"/>
<dbReference type="InterPro" id="IPR031809">
    <property type="entry name" value="CCDC158"/>
</dbReference>
<sequence>MSQFHTRTGARSAYICKVRQKEFRQREALQKKSQETLKLQEEATKFSLESTARQEGISSPSSAIGVHKMANPKPSSSSSKPSGTVLDSTLYRIPSSNSSPPKSVPSKYELEITSPKKSVSFSGKEQVESIMEEYAQQVRDLQKKLSENTEQHEQQKFALRQSIIELQNGLENAMREKESLSELRRKESYSQEGHNSRLRATVEELQTASLLQEEMLKESSSQIDYLKKLVQGHDDVFEQLRSLLLHYEGGPDQNTYGYESVASVRVSYLPTAFARILQDFETEVLRLKSKFVPVRDFPPLSTVAYLHPEFEKCTGSP</sequence>
<dbReference type="RefSeq" id="XP_013916545.1">
    <property type="nucleotide sequence ID" value="XM_014061070.1"/>
</dbReference>
<organism evidence="3 4">
    <name type="scientific">Thamnophis sirtalis</name>
    <dbReference type="NCBI Taxonomy" id="35019"/>
    <lineage>
        <taxon>Eukaryota</taxon>
        <taxon>Metazoa</taxon>
        <taxon>Chordata</taxon>
        <taxon>Craniata</taxon>
        <taxon>Vertebrata</taxon>
        <taxon>Euteleostomi</taxon>
        <taxon>Lepidosauria</taxon>
        <taxon>Squamata</taxon>
        <taxon>Bifurcata</taxon>
        <taxon>Unidentata</taxon>
        <taxon>Episquamata</taxon>
        <taxon>Toxicofera</taxon>
        <taxon>Serpentes</taxon>
        <taxon>Colubroidea</taxon>
        <taxon>Colubridae</taxon>
        <taxon>Natricinae</taxon>
        <taxon>Thamnophis</taxon>
    </lineage>
</organism>
<feature type="region of interest" description="Disordered" evidence="2">
    <location>
        <begin position="45"/>
        <end position="118"/>
    </location>
</feature>
<gene>
    <name evidence="4" type="primary">LOC106544718</name>
</gene>
<feature type="compositionally biased region" description="Low complexity" evidence="2">
    <location>
        <begin position="94"/>
        <end position="106"/>
    </location>
</feature>
<keyword evidence="1" id="KW-0175">Coiled coil</keyword>
<dbReference type="Pfam" id="PF15921">
    <property type="entry name" value="CCDC158"/>
    <property type="match status" value="1"/>
</dbReference>
<dbReference type="OrthoDB" id="10072099at2759"/>
<dbReference type="Proteomes" id="UP000504617">
    <property type="component" value="Unplaced"/>
</dbReference>
<dbReference type="AlphaFoldDB" id="A0A6I9Y897"/>
<accession>A0A6I9Y897</accession>
<evidence type="ECO:0000313" key="3">
    <source>
        <dbReference type="Proteomes" id="UP000504617"/>
    </source>
</evidence>
<keyword evidence="3" id="KW-1185">Reference proteome</keyword>
<reference evidence="4" key="1">
    <citation type="submission" date="2025-08" db="UniProtKB">
        <authorList>
            <consortium name="RefSeq"/>
        </authorList>
    </citation>
    <scope>IDENTIFICATION</scope>
    <source>
        <tissue evidence="4">Skeletal muscle</tissue>
    </source>
</reference>
<evidence type="ECO:0000256" key="2">
    <source>
        <dbReference type="SAM" id="MobiDB-lite"/>
    </source>
</evidence>
<feature type="compositionally biased region" description="Low complexity" evidence="2">
    <location>
        <begin position="72"/>
        <end position="82"/>
    </location>
</feature>
<feature type="compositionally biased region" description="Polar residues" evidence="2">
    <location>
        <begin position="47"/>
        <end position="62"/>
    </location>
</feature>
<dbReference type="PANTHER" id="PTHR47615">
    <property type="entry name" value="COILED-COIL DOMAIN-CONTAINING PROTEIN 158"/>
    <property type="match status" value="1"/>
</dbReference>
<evidence type="ECO:0000313" key="4">
    <source>
        <dbReference type="RefSeq" id="XP_013916545.1"/>
    </source>
</evidence>